<dbReference type="Gene3D" id="3.40.250.10">
    <property type="entry name" value="Rhodanese-like domain"/>
    <property type="match status" value="1"/>
</dbReference>
<accession>A0ABT3N736</accession>
<keyword evidence="3" id="KW-1185">Reference proteome</keyword>
<dbReference type="PROSITE" id="PS50206">
    <property type="entry name" value="RHODANESE_3"/>
    <property type="match status" value="1"/>
</dbReference>
<protein>
    <submittedName>
        <fullName evidence="2">Rhodanese-like domain-containing protein</fullName>
    </submittedName>
</protein>
<name>A0ABT3N736_9BACT</name>
<proteinExistence type="predicted"/>
<dbReference type="SMART" id="SM00450">
    <property type="entry name" value="RHOD"/>
    <property type="match status" value="1"/>
</dbReference>
<dbReference type="Proteomes" id="UP001209681">
    <property type="component" value="Unassembled WGS sequence"/>
</dbReference>
<dbReference type="RefSeq" id="WP_265424110.1">
    <property type="nucleotide sequence ID" value="NZ_JAPFPW010000003.1"/>
</dbReference>
<dbReference type="Pfam" id="PF00581">
    <property type="entry name" value="Rhodanese"/>
    <property type="match status" value="1"/>
</dbReference>
<feature type="domain" description="Rhodanese" evidence="1">
    <location>
        <begin position="59"/>
        <end position="155"/>
    </location>
</feature>
<comment type="caution">
    <text evidence="2">The sequence shown here is derived from an EMBL/GenBank/DDBJ whole genome shotgun (WGS) entry which is preliminary data.</text>
</comment>
<dbReference type="PANTHER" id="PTHR43031">
    <property type="entry name" value="FAD-DEPENDENT OXIDOREDUCTASE"/>
    <property type="match status" value="1"/>
</dbReference>
<dbReference type="SUPFAM" id="SSF52821">
    <property type="entry name" value="Rhodanese/Cell cycle control phosphatase"/>
    <property type="match status" value="1"/>
</dbReference>
<dbReference type="CDD" id="cd00158">
    <property type="entry name" value="RHOD"/>
    <property type="match status" value="1"/>
</dbReference>
<dbReference type="EMBL" id="JAPFPW010000003">
    <property type="protein sequence ID" value="MCW7753254.1"/>
    <property type="molecule type" value="Genomic_DNA"/>
</dbReference>
<reference evidence="2 3" key="1">
    <citation type="submission" date="2022-11" db="EMBL/GenBank/DDBJ databases">
        <title>Desulfobotulus tamanensis H1 sp. nov. - anaerobic, alkaliphilic, sulphate reducing bacterium isolated from terrestrial mud volcano.</title>
        <authorList>
            <person name="Frolova A."/>
            <person name="Merkel A.Y."/>
            <person name="Slobodkin A.I."/>
        </authorList>
    </citation>
    <scope>NUCLEOTIDE SEQUENCE [LARGE SCALE GENOMIC DNA]</scope>
    <source>
        <strain evidence="2 3">H1</strain>
    </source>
</reference>
<organism evidence="2 3">
    <name type="scientific">Desulfobotulus pelophilus</name>
    <dbReference type="NCBI Taxonomy" id="2823377"/>
    <lineage>
        <taxon>Bacteria</taxon>
        <taxon>Pseudomonadati</taxon>
        <taxon>Thermodesulfobacteriota</taxon>
        <taxon>Desulfobacteria</taxon>
        <taxon>Desulfobacterales</taxon>
        <taxon>Desulfobacteraceae</taxon>
        <taxon>Desulfobotulus</taxon>
    </lineage>
</organism>
<dbReference type="InterPro" id="IPR050229">
    <property type="entry name" value="GlpE_sulfurtransferase"/>
</dbReference>
<dbReference type="InterPro" id="IPR001763">
    <property type="entry name" value="Rhodanese-like_dom"/>
</dbReference>
<evidence type="ECO:0000259" key="1">
    <source>
        <dbReference type="PROSITE" id="PS50206"/>
    </source>
</evidence>
<evidence type="ECO:0000313" key="3">
    <source>
        <dbReference type="Proteomes" id="UP001209681"/>
    </source>
</evidence>
<dbReference type="PANTHER" id="PTHR43031:SF7">
    <property type="entry name" value="NITRIC OXIDE REDUCTASE FLRD-NAD(+) REDUCTASE"/>
    <property type="match status" value="1"/>
</dbReference>
<dbReference type="InterPro" id="IPR036873">
    <property type="entry name" value="Rhodanese-like_dom_sf"/>
</dbReference>
<evidence type="ECO:0000313" key="2">
    <source>
        <dbReference type="EMBL" id="MCW7753254.1"/>
    </source>
</evidence>
<sequence length="157" mass="18129">MSRKRNAWRGYHRMGRELSVPLFWFLMAILILMPSLSCTQPSEDFWISQQSLRNLMEAEMPGVLLMDVREVAEFRRAHIPGSVNIPLSYLETHAGHVGKLLKAREDMETMVLICNTHNRSRRAREILQKEGIGWRIWVLEMGVTGYFTGKKASADLL</sequence>
<gene>
    <name evidence="2" type="ORF">OOT00_04555</name>
</gene>